<organism evidence="2 3">
    <name type="scientific">Cryphonectria parasitica (strain ATCC 38755 / EP155)</name>
    <dbReference type="NCBI Taxonomy" id="660469"/>
    <lineage>
        <taxon>Eukaryota</taxon>
        <taxon>Fungi</taxon>
        <taxon>Dikarya</taxon>
        <taxon>Ascomycota</taxon>
        <taxon>Pezizomycotina</taxon>
        <taxon>Sordariomycetes</taxon>
        <taxon>Sordariomycetidae</taxon>
        <taxon>Diaporthales</taxon>
        <taxon>Cryphonectriaceae</taxon>
        <taxon>Cryphonectria-Endothia species complex</taxon>
        <taxon>Cryphonectria</taxon>
    </lineage>
</organism>
<evidence type="ECO:0000313" key="3">
    <source>
        <dbReference type="Proteomes" id="UP000803844"/>
    </source>
</evidence>
<accession>A0A9P5CRA7</accession>
<dbReference type="RefSeq" id="XP_040779024.1">
    <property type="nucleotide sequence ID" value="XM_040916049.1"/>
</dbReference>
<feature type="non-terminal residue" evidence="2">
    <location>
        <position position="1"/>
    </location>
</feature>
<dbReference type="Pfam" id="PF23232">
    <property type="entry name" value="AAA_lid_13"/>
    <property type="match status" value="1"/>
</dbReference>
<dbReference type="Proteomes" id="UP000803844">
    <property type="component" value="Unassembled WGS sequence"/>
</dbReference>
<dbReference type="PANTHER" id="PTHR46411">
    <property type="entry name" value="FAMILY ATPASE, PUTATIVE-RELATED"/>
    <property type="match status" value="1"/>
</dbReference>
<keyword evidence="2" id="KW-0378">Hydrolase</keyword>
<keyword evidence="3" id="KW-1185">Reference proteome</keyword>
<sequence length="637" mass="72110">ALEHIQCLIDFIDKYITPKRTYLQGTSYETVYFSDLWHLFQIGDIVLDADGKQAYQVVRVKSSKHRGANRWTPFQNGNSASKQESISIQCVYVSFDGKLLGPVSEWFTIRKYDGERNITALPIYPLRFRVHNSLSSQGFKPKDDDAASEDTLASGVAELEQSLIKRGKLFVDVAGVKHMYYAGLTVDARDEVESQVVIDTEEGIMNMDDKWRPRITRLLGATNDHDTNSEADEEECTAECCRRERVHLDAYVEDKLYEEFINNAIAEIQDTPHKLPSVAIFPRNLAEIQTEDNELKDKELLIMASAVPGYVLRDRTWGINPAEKIIAPDDDSSDDDDHSAFGRLVLPKGHKEMVLSLISQHFRNKASQKYQEEQVDIVRGKGMGLIILLHGAPGVGKTTTAEGVAERFHKPLFQITCGDLGSDAAAVESSLQTNFALANRWDCILLLDEADVFLAERRREDFTRNGLVAVFLRVLEYYSGILFLTTNRIGDFDEAFASRIHMSLYYPPLDEISTSKVFKLNLGMIRARYGEKGKKIKIDEVEIMHLVGHYWRHNSKARWNGRQIRNACQTALALAEFDAQPKEHKYDLKPANPDLTVHLTVAHLETVSKAYLEFIEYLKAVHGTDADTHAKESGFRA</sequence>
<dbReference type="OrthoDB" id="10042665at2759"/>
<dbReference type="GeneID" id="63833178"/>
<dbReference type="InterPro" id="IPR054289">
    <property type="entry name" value="DUF7025"/>
</dbReference>
<dbReference type="AlphaFoldDB" id="A0A9P5CRA7"/>
<gene>
    <name evidence="2" type="ORF">M406DRAFT_236922</name>
</gene>
<feature type="domain" description="AAA+ ATPase" evidence="1">
    <location>
        <begin position="383"/>
        <end position="510"/>
    </location>
</feature>
<dbReference type="Pfam" id="PF22942">
    <property type="entry name" value="DUF7025"/>
    <property type="match status" value="1"/>
</dbReference>
<proteinExistence type="predicted"/>
<dbReference type="EMBL" id="MU032346">
    <property type="protein sequence ID" value="KAF3768063.1"/>
    <property type="molecule type" value="Genomic_DNA"/>
</dbReference>
<evidence type="ECO:0000259" key="1">
    <source>
        <dbReference type="SMART" id="SM00382"/>
    </source>
</evidence>
<dbReference type="SMART" id="SM00382">
    <property type="entry name" value="AAA"/>
    <property type="match status" value="1"/>
</dbReference>
<evidence type="ECO:0000313" key="2">
    <source>
        <dbReference type="EMBL" id="KAF3768063.1"/>
    </source>
</evidence>
<dbReference type="GO" id="GO:0005524">
    <property type="term" value="F:ATP binding"/>
    <property type="evidence" value="ECO:0007669"/>
    <property type="project" value="InterPro"/>
</dbReference>
<dbReference type="InterPro" id="IPR027417">
    <property type="entry name" value="P-loop_NTPase"/>
</dbReference>
<dbReference type="Gene3D" id="3.40.50.300">
    <property type="entry name" value="P-loop containing nucleotide triphosphate hydrolases"/>
    <property type="match status" value="1"/>
</dbReference>
<dbReference type="Pfam" id="PF00004">
    <property type="entry name" value="AAA"/>
    <property type="match status" value="1"/>
</dbReference>
<dbReference type="PANTHER" id="PTHR46411:SF2">
    <property type="entry name" value="AAA+ ATPASE DOMAIN-CONTAINING PROTEIN"/>
    <property type="match status" value="1"/>
</dbReference>
<dbReference type="SUPFAM" id="SSF52540">
    <property type="entry name" value="P-loop containing nucleoside triphosphate hydrolases"/>
    <property type="match status" value="1"/>
</dbReference>
<dbReference type="InterPro" id="IPR056599">
    <property type="entry name" value="AAA_lid_fung"/>
</dbReference>
<dbReference type="InterPro" id="IPR003593">
    <property type="entry name" value="AAA+_ATPase"/>
</dbReference>
<comment type="caution">
    <text evidence="2">The sequence shown here is derived from an EMBL/GenBank/DDBJ whole genome shotgun (WGS) entry which is preliminary data.</text>
</comment>
<feature type="non-terminal residue" evidence="2">
    <location>
        <position position="637"/>
    </location>
</feature>
<dbReference type="GO" id="GO:0016887">
    <property type="term" value="F:ATP hydrolysis activity"/>
    <property type="evidence" value="ECO:0007669"/>
    <property type="project" value="InterPro"/>
</dbReference>
<reference evidence="2" key="1">
    <citation type="journal article" date="2020" name="Phytopathology">
        <title>Genome sequence of the chestnut blight fungus Cryphonectria parasitica EP155: A fundamental resource for an archetypical invasive plant pathogen.</title>
        <authorList>
            <person name="Crouch J.A."/>
            <person name="Dawe A."/>
            <person name="Aerts A."/>
            <person name="Barry K."/>
            <person name="Churchill A.C.L."/>
            <person name="Grimwood J."/>
            <person name="Hillman B."/>
            <person name="Milgroom M.G."/>
            <person name="Pangilinan J."/>
            <person name="Smith M."/>
            <person name="Salamov A."/>
            <person name="Schmutz J."/>
            <person name="Yadav J."/>
            <person name="Grigoriev I.V."/>
            <person name="Nuss D."/>
        </authorList>
    </citation>
    <scope>NUCLEOTIDE SEQUENCE</scope>
    <source>
        <strain evidence="2">EP155</strain>
    </source>
</reference>
<dbReference type="InterPro" id="IPR003959">
    <property type="entry name" value="ATPase_AAA_core"/>
</dbReference>
<protein>
    <submittedName>
        <fullName evidence="2">P-loop containing nucleoside triphosphate hydrolase protein</fullName>
    </submittedName>
</protein>
<name>A0A9P5CRA7_CRYP1</name>